<evidence type="ECO:0000313" key="2">
    <source>
        <dbReference type="Proteomes" id="UP000264231"/>
    </source>
</evidence>
<protein>
    <submittedName>
        <fullName evidence="1">Uncharacterized protein</fullName>
    </submittedName>
</protein>
<dbReference type="RefSeq" id="WP_011772057.1">
    <property type="nucleotide sequence ID" value="NZ_CP015629.1"/>
</dbReference>
<dbReference type="EMBL" id="CP015629">
    <property type="protein sequence ID" value="ANF33605.1"/>
    <property type="molecule type" value="Genomic_DNA"/>
</dbReference>
<gene>
    <name evidence="1" type="ORF">A7978_00470</name>
</gene>
<reference evidence="1 2" key="1">
    <citation type="submission" date="2016-05" db="EMBL/GenBank/DDBJ databases">
        <title>Chromosome and linear plasmid sequence of a 2015 human isolate of tick-borne relapsing fever spirochete, Borrelia turicatae.</title>
        <authorList>
            <person name="Kingry L.C."/>
            <person name="Dhwani B."/>
            <person name="Replogle A."/>
            <person name="Sexton C."/>
            <person name="Rowe L."/>
            <person name="Stermole B.M."/>
            <person name="Christensen A.M."/>
            <person name="Schriefer M.E."/>
        </authorList>
    </citation>
    <scope>NUCLEOTIDE SEQUENCE [LARGE SCALE GENOMIC DNA]</scope>
    <source>
        <strain evidence="1 2">BTE5EL</strain>
    </source>
</reference>
<dbReference type="Proteomes" id="UP000264231">
    <property type="component" value="Chromosome"/>
</dbReference>
<organism evidence="1 2">
    <name type="scientific">Borrelia turicatae</name>
    <dbReference type="NCBI Taxonomy" id="142"/>
    <lineage>
        <taxon>Bacteria</taxon>
        <taxon>Pseudomonadati</taxon>
        <taxon>Spirochaetota</taxon>
        <taxon>Spirochaetia</taxon>
        <taxon>Spirochaetales</taxon>
        <taxon>Borreliaceae</taxon>
        <taxon>Borrelia</taxon>
    </lineage>
</organism>
<name>A0A172XAA5_BORTU</name>
<evidence type="ECO:0000313" key="1">
    <source>
        <dbReference type="EMBL" id="ANF33605.1"/>
    </source>
</evidence>
<dbReference type="AlphaFoldDB" id="A0A172XAA5"/>
<proteinExistence type="predicted"/>
<sequence>MGISRFEEFENALFKICLDVDCVLEDEFGNSYKVHPSRLSRGKAANGLLDGLFRVTTSFTLGYGSKFGRGYLVIIEIITLDMVDIEFSNRVIERGIKVFGEKLKERFPGKKLFIVHDINVYKIIGDFFSGV</sequence>
<accession>A0A172XAA5</accession>
<dbReference type="OMA" id="NAYELHP"/>